<proteinExistence type="predicted"/>
<sequence length="76" mass="8496">MLATFVAIDVLKLPLLLVIALLGPVGAWPMYRARRNRLRMLTERSANRFQVDWDQRKAAAHTNTGAHSNSLPIATV</sequence>
<dbReference type="EMBL" id="FNYE01000017">
    <property type="protein sequence ID" value="SEJ74737.1"/>
    <property type="molecule type" value="Genomic_DNA"/>
</dbReference>
<dbReference type="RefSeq" id="WP_143062292.1">
    <property type="nucleotide sequence ID" value="NZ_FNYE01000017.1"/>
</dbReference>
<feature type="transmembrane region" description="Helical" evidence="1">
    <location>
        <begin position="12"/>
        <end position="31"/>
    </location>
</feature>
<dbReference type="STRING" id="667676.SAMN05192539_101757"/>
<protein>
    <submittedName>
        <fullName evidence="2">Uncharacterized protein</fullName>
    </submittedName>
</protein>
<reference evidence="3" key="1">
    <citation type="submission" date="2016-10" db="EMBL/GenBank/DDBJ databases">
        <authorList>
            <person name="Varghese N."/>
            <person name="Submissions S."/>
        </authorList>
    </citation>
    <scope>NUCLEOTIDE SEQUENCE [LARGE SCALE GENOMIC DNA]</scope>
    <source>
        <strain evidence="3">LMG 26031</strain>
    </source>
</reference>
<organism evidence="2 3">
    <name type="scientific">Paraburkholderia diazotrophica</name>
    <dbReference type="NCBI Taxonomy" id="667676"/>
    <lineage>
        <taxon>Bacteria</taxon>
        <taxon>Pseudomonadati</taxon>
        <taxon>Pseudomonadota</taxon>
        <taxon>Betaproteobacteria</taxon>
        <taxon>Burkholderiales</taxon>
        <taxon>Burkholderiaceae</taxon>
        <taxon>Paraburkholderia</taxon>
    </lineage>
</organism>
<keyword evidence="3" id="KW-1185">Reference proteome</keyword>
<dbReference type="Proteomes" id="UP000198866">
    <property type="component" value="Unassembled WGS sequence"/>
</dbReference>
<dbReference type="AlphaFoldDB" id="A0A1H7BEL7"/>
<keyword evidence="1" id="KW-0812">Transmembrane</keyword>
<gene>
    <name evidence="2" type="ORF">SAMN05192539_101757</name>
</gene>
<evidence type="ECO:0000313" key="3">
    <source>
        <dbReference type="Proteomes" id="UP000198866"/>
    </source>
</evidence>
<name>A0A1H7BEL7_9BURK</name>
<keyword evidence="1" id="KW-1133">Transmembrane helix</keyword>
<keyword evidence="1" id="KW-0472">Membrane</keyword>
<evidence type="ECO:0000256" key="1">
    <source>
        <dbReference type="SAM" id="Phobius"/>
    </source>
</evidence>
<evidence type="ECO:0000313" key="2">
    <source>
        <dbReference type="EMBL" id="SEJ74737.1"/>
    </source>
</evidence>
<accession>A0A1H7BEL7</accession>